<feature type="transmembrane region" description="Helical" evidence="14">
    <location>
        <begin position="163"/>
        <end position="182"/>
    </location>
</feature>
<feature type="transmembrane region" description="Helical" evidence="14">
    <location>
        <begin position="466"/>
        <end position="489"/>
    </location>
</feature>
<evidence type="ECO:0000256" key="6">
    <source>
        <dbReference type="ARBA" id="ARBA00022847"/>
    </source>
</evidence>
<feature type="transmembrane region" description="Helical" evidence="14">
    <location>
        <begin position="252"/>
        <end position="271"/>
    </location>
</feature>
<evidence type="ECO:0000256" key="3">
    <source>
        <dbReference type="ARBA" id="ARBA00022448"/>
    </source>
</evidence>
<evidence type="ECO:0000313" key="16">
    <source>
        <dbReference type="Proteomes" id="UP000186015"/>
    </source>
</evidence>
<gene>
    <name evidence="15" type="ORF">SAMN05216469_103267</name>
</gene>
<feature type="transmembrane region" description="Helical" evidence="14">
    <location>
        <begin position="283"/>
        <end position="305"/>
    </location>
</feature>
<dbReference type="GO" id="GO:0031402">
    <property type="term" value="F:sodium ion binding"/>
    <property type="evidence" value="ECO:0007669"/>
    <property type="project" value="UniProtKB-UniRule"/>
</dbReference>
<keyword evidence="5 14" id="KW-0812">Transmembrane</keyword>
<feature type="transmembrane region" description="Helical" evidence="14">
    <location>
        <begin position="385"/>
        <end position="403"/>
    </location>
</feature>
<dbReference type="Gene3D" id="1.20.1730.10">
    <property type="entry name" value="Sodium/glucose cotransporter"/>
    <property type="match status" value="1"/>
</dbReference>
<dbReference type="GO" id="GO:0005886">
    <property type="term" value="C:plasma membrane"/>
    <property type="evidence" value="ECO:0007669"/>
    <property type="project" value="UniProtKB-SubCell"/>
</dbReference>
<evidence type="ECO:0000256" key="14">
    <source>
        <dbReference type="RuleBase" id="RU366012"/>
    </source>
</evidence>
<comment type="function">
    <text evidence="14">Catalyzes the sodium-dependent uptake of extracellular L-proline.</text>
</comment>
<feature type="transmembrane region" description="Helical" evidence="14">
    <location>
        <begin position="77"/>
        <end position="95"/>
    </location>
</feature>
<evidence type="ECO:0000256" key="13">
    <source>
        <dbReference type="RuleBase" id="RU362091"/>
    </source>
</evidence>
<dbReference type="AlphaFoldDB" id="A0A1H7I6F3"/>
<name>A0A1H7I6F3_RUMAL</name>
<dbReference type="InterPro" id="IPR038377">
    <property type="entry name" value="Na/Glc_symporter_sf"/>
</dbReference>
<accession>A0A1H7I6F3</accession>
<dbReference type="EMBL" id="FOAT01000003">
    <property type="protein sequence ID" value="SEK58119.1"/>
    <property type="molecule type" value="Genomic_DNA"/>
</dbReference>
<dbReference type="InterPro" id="IPR050277">
    <property type="entry name" value="Sodium:Solute_Symporter"/>
</dbReference>
<feature type="transmembrane region" description="Helical" evidence="14">
    <location>
        <begin position="189"/>
        <end position="208"/>
    </location>
</feature>
<keyword evidence="3 14" id="KW-0813">Transport</keyword>
<dbReference type="InterPro" id="IPR018212">
    <property type="entry name" value="Na/solute_symporter_CS"/>
</dbReference>
<dbReference type="Proteomes" id="UP000186015">
    <property type="component" value="Unassembled WGS sequence"/>
</dbReference>
<dbReference type="GO" id="GO:0005298">
    <property type="term" value="F:proline:sodium symporter activity"/>
    <property type="evidence" value="ECO:0007669"/>
    <property type="project" value="UniProtKB-UniRule"/>
</dbReference>
<dbReference type="Pfam" id="PF00474">
    <property type="entry name" value="SSF"/>
    <property type="match status" value="1"/>
</dbReference>
<feature type="transmembrane region" description="Helical" evidence="14">
    <location>
        <begin position="415"/>
        <end position="434"/>
    </location>
</feature>
<keyword evidence="7 14" id="KW-1133">Transmembrane helix</keyword>
<keyword evidence="9 14" id="KW-0406">Ion transport</keyword>
<feature type="transmembrane region" description="Helical" evidence="14">
    <location>
        <begin position="325"/>
        <end position="349"/>
    </location>
</feature>
<evidence type="ECO:0000256" key="1">
    <source>
        <dbReference type="ARBA" id="ARBA00004651"/>
    </source>
</evidence>
<evidence type="ECO:0000256" key="7">
    <source>
        <dbReference type="ARBA" id="ARBA00022989"/>
    </source>
</evidence>
<proteinExistence type="inferred from homology"/>
<feature type="transmembrane region" description="Helical" evidence="14">
    <location>
        <begin position="6"/>
        <end position="26"/>
    </location>
</feature>
<evidence type="ECO:0000256" key="2">
    <source>
        <dbReference type="ARBA" id="ARBA00006434"/>
    </source>
</evidence>
<keyword evidence="4 14" id="KW-1003">Cell membrane</keyword>
<feature type="transmembrane region" description="Helical" evidence="14">
    <location>
        <begin position="441"/>
        <end position="460"/>
    </location>
</feature>
<reference evidence="15 16" key="1">
    <citation type="submission" date="2016-10" db="EMBL/GenBank/DDBJ databases">
        <authorList>
            <person name="de Groot N.N."/>
        </authorList>
    </citation>
    <scope>NUCLEOTIDE SEQUENCE [LARGE SCALE GENOMIC DNA]</scope>
    <source>
        <strain evidence="15 16">KH2T6</strain>
    </source>
</reference>
<evidence type="ECO:0000256" key="10">
    <source>
        <dbReference type="ARBA" id="ARBA00023136"/>
    </source>
</evidence>
<organism evidence="15 16">
    <name type="scientific">Ruminococcus albus</name>
    <dbReference type="NCBI Taxonomy" id="1264"/>
    <lineage>
        <taxon>Bacteria</taxon>
        <taxon>Bacillati</taxon>
        <taxon>Bacillota</taxon>
        <taxon>Clostridia</taxon>
        <taxon>Eubacteriales</taxon>
        <taxon>Oscillospiraceae</taxon>
        <taxon>Ruminococcus</taxon>
    </lineage>
</organism>
<feature type="transmembrane region" description="Helical" evidence="14">
    <location>
        <begin position="125"/>
        <end position="143"/>
    </location>
</feature>
<dbReference type="NCBIfam" id="TIGR00813">
    <property type="entry name" value="sss"/>
    <property type="match status" value="1"/>
</dbReference>
<comment type="catalytic activity">
    <reaction evidence="12">
        <text>L-proline(in) + Na(+)(in) = L-proline(out) + Na(+)(out)</text>
        <dbReference type="Rhea" id="RHEA:28967"/>
        <dbReference type="ChEBI" id="CHEBI:29101"/>
        <dbReference type="ChEBI" id="CHEBI:60039"/>
    </reaction>
</comment>
<keyword evidence="6 14" id="KW-0769">Symport</keyword>
<evidence type="ECO:0000256" key="5">
    <source>
        <dbReference type="ARBA" id="ARBA00022692"/>
    </source>
</evidence>
<evidence type="ECO:0000313" key="15">
    <source>
        <dbReference type="EMBL" id="SEK58119.1"/>
    </source>
</evidence>
<evidence type="ECO:0000256" key="8">
    <source>
        <dbReference type="ARBA" id="ARBA00023053"/>
    </source>
</evidence>
<dbReference type="PROSITE" id="PS50283">
    <property type="entry name" value="NA_SOLUT_SYMP_3"/>
    <property type="match status" value="1"/>
</dbReference>
<dbReference type="CDD" id="cd11475">
    <property type="entry name" value="SLC5sbd_PutP"/>
    <property type="match status" value="1"/>
</dbReference>
<evidence type="ECO:0000256" key="4">
    <source>
        <dbReference type="ARBA" id="ARBA00022475"/>
    </source>
</evidence>
<keyword evidence="10 14" id="KW-0472">Membrane</keyword>
<dbReference type="NCBIfam" id="TIGR02121">
    <property type="entry name" value="Na_Pro_sym"/>
    <property type="match status" value="1"/>
</dbReference>
<dbReference type="GO" id="GO:0015824">
    <property type="term" value="P:proline transport"/>
    <property type="evidence" value="ECO:0007669"/>
    <property type="project" value="UniProtKB-UniRule"/>
</dbReference>
<dbReference type="PROSITE" id="PS00457">
    <property type="entry name" value="NA_SOLUT_SYMP_2"/>
    <property type="match status" value="1"/>
</dbReference>
<dbReference type="RefSeq" id="WP_074830839.1">
    <property type="nucleotide sequence ID" value="NZ_FOAT01000003.1"/>
</dbReference>
<dbReference type="PANTHER" id="PTHR48086">
    <property type="entry name" value="SODIUM/PROLINE SYMPORTER-RELATED"/>
    <property type="match status" value="1"/>
</dbReference>
<dbReference type="OrthoDB" id="9810181at2"/>
<keyword evidence="14" id="KW-0029">Amino-acid transport</keyword>
<keyword evidence="8 14" id="KW-0915">Sodium</keyword>
<comment type="similarity">
    <text evidence="2 13">Belongs to the sodium:solute symporter (SSF) (TC 2.A.21) family.</text>
</comment>
<evidence type="ECO:0000256" key="11">
    <source>
        <dbReference type="ARBA" id="ARBA00023201"/>
    </source>
</evidence>
<evidence type="ECO:0000256" key="12">
    <source>
        <dbReference type="ARBA" id="ARBA00033708"/>
    </source>
</evidence>
<dbReference type="PROSITE" id="PS00456">
    <property type="entry name" value="NA_SOLUT_SYMP_1"/>
    <property type="match status" value="1"/>
</dbReference>
<keyword evidence="11 14" id="KW-0739">Sodium transport</keyword>
<dbReference type="InterPro" id="IPR011851">
    <property type="entry name" value="Na/Pro_symporter"/>
</dbReference>
<evidence type="ECO:0000256" key="9">
    <source>
        <dbReference type="ARBA" id="ARBA00023065"/>
    </source>
</evidence>
<dbReference type="PANTHER" id="PTHR48086:SF3">
    <property type="entry name" value="SODIUM_PROLINE SYMPORTER"/>
    <property type="match status" value="1"/>
</dbReference>
<protein>
    <recommendedName>
        <fullName evidence="14">Sodium/proline symporter</fullName>
    </recommendedName>
    <alternativeName>
        <fullName evidence="14">Proline permease</fullName>
    </alternativeName>
</protein>
<dbReference type="InterPro" id="IPR001734">
    <property type="entry name" value="Na/solute_symporter"/>
</dbReference>
<comment type="subcellular location">
    <subcellularLocation>
        <location evidence="1 14">Cell membrane</location>
        <topology evidence="1 14">Multi-pass membrane protein</topology>
    </subcellularLocation>
</comment>
<sequence>MPTTFMVIPITIVAYLIMMIVIGVLFSRKNKNVSDFYLGGRKLGPFVTAMSAEASDMSSWLLMGLPGVAYLSGCAEAGWTAIGLAVGTYLNWLFVAKRLRVYSQKVGAITVPDFFSNRYHDKNKVLMGISALIILIFFVPYTASGFSACGKLFSTIFGWDYHLAMIISAVVIIIYTCFGGFLAASFTDLIQSIVMTVALISIIVFGISKAGGIDAVIDNAKSIEGYLSLTNIHNAETNGSDPYGFLTTVSTLAWGLGYFGMPHIILRFMAIEDKNKIKTSRRIASVWVVISMAVAIFIGFIGNLLSKQNVIEQLEDSEKIIIKTALFMSENGLLLAIVAGLVFAGILACTMSTSDSQLLAASSSMSENILKGVFNIKLNEKKSMLTARAVLFVIAVLGVILAWNENSSVFRVVSFAWAGFGATFGPVMLAALFWKRSNKAGAVAGMITGGVMVFLWKFVIAKLGGIFAIYELLPAFLTAVIAIVIVSLVTSAPEKEITEEFDSVSAEIHQ</sequence>